<evidence type="ECO:0000256" key="1">
    <source>
        <dbReference type="ARBA" id="ARBA00004123"/>
    </source>
</evidence>
<dbReference type="Pfam" id="PF00622">
    <property type="entry name" value="SPRY"/>
    <property type="match status" value="1"/>
</dbReference>
<dbReference type="CDD" id="cd12872">
    <property type="entry name" value="SPRY_Ash2"/>
    <property type="match status" value="1"/>
</dbReference>
<dbReference type="InterPro" id="IPR013320">
    <property type="entry name" value="ConA-like_dom_sf"/>
</dbReference>
<dbReference type="Gene3D" id="2.60.120.920">
    <property type="match status" value="1"/>
</dbReference>
<dbReference type="InterPro" id="IPR037353">
    <property type="entry name" value="ASH2"/>
</dbReference>
<name>A0ABD1BUL6_CARAN</name>
<keyword evidence="6" id="KW-1185">Reference proteome</keyword>
<comment type="caution">
    <text evidence="5">The sequence shown here is derived from an EMBL/GenBank/DDBJ whole genome shotgun (WGS) entry which is preliminary data.</text>
</comment>
<dbReference type="Proteomes" id="UP001558713">
    <property type="component" value="Unassembled WGS sequence"/>
</dbReference>
<accession>A0ABD1BUL6</accession>
<dbReference type="InterPro" id="IPR043136">
    <property type="entry name" value="B30.2/SPRY_sf"/>
</dbReference>
<gene>
    <name evidence="5" type="ORF">V5N11_016247</name>
</gene>
<feature type="domain" description="B30.2/SPRY" evidence="4">
    <location>
        <begin position="209"/>
        <end position="428"/>
    </location>
</feature>
<feature type="compositionally biased region" description="Basic and acidic residues" evidence="3">
    <location>
        <begin position="60"/>
        <end position="82"/>
    </location>
</feature>
<organism evidence="5 6">
    <name type="scientific">Cardamine amara subsp. amara</name>
    <dbReference type="NCBI Taxonomy" id="228776"/>
    <lineage>
        <taxon>Eukaryota</taxon>
        <taxon>Viridiplantae</taxon>
        <taxon>Streptophyta</taxon>
        <taxon>Embryophyta</taxon>
        <taxon>Tracheophyta</taxon>
        <taxon>Spermatophyta</taxon>
        <taxon>Magnoliopsida</taxon>
        <taxon>eudicotyledons</taxon>
        <taxon>Gunneridae</taxon>
        <taxon>Pentapetalae</taxon>
        <taxon>rosids</taxon>
        <taxon>malvids</taxon>
        <taxon>Brassicales</taxon>
        <taxon>Brassicaceae</taxon>
        <taxon>Cardamineae</taxon>
        <taxon>Cardamine</taxon>
    </lineage>
</organism>
<evidence type="ECO:0000313" key="6">
    <source>
        <dbReference type="Proteomes" id="UP001558713"/>
    </source>
</evidence>
<dbReference type="PANTHER" id="PTHR10598:SF0">
    <property type="entry name" value="SET1_ASH2 HISTONE METHYLTRANSFERASE COMPLEX SUBUNIT ASH2"/>
    <property type="match status" value="1"/>
</dbReference>
<evidence type="ECO:0000259" key="4">
    <source>
        <dbReference type="PROSITE" id="PS50188"/>
    </source>
</evidence>
<protein>
    <submittedName>
        <fullName evidence="5">Protein TRAUCO</fullName>
    </submittedName>
</protein>
<evidence type="ECO:0000256" key="3">
    <source>
        <dbReference type="SAM" id="MobiDB-lite"/>
    </source>
</evidence>
<comment type="subcellular location">
    <subcellularLocation>
        <location evidence="1">Nucleus</location>
    </subcellularLocation>
</comment>
<dbReference type="SUPFAM" id="SSF49899">
    <property type="entry name" value="Concanavalin A-like lectins/glucanases"/>
    <property type="match status" value="1"/>
</dbReference>
<feature type="compositionally biased region" description="Acidic residues" evidence="3">
    <location>
        <begin position="114"/>
        <end position="125"/>
    </location>
</feature>
<sequence length="465" mass="51132">MDSPQSNSKIEEPEQNSKGEELQVSILFPDESTGTTLPSELDDSVPPESSAAVEESTDTDLEKFDLTKDSSDRPGSDVKIESDSFSEEAPTASSSDNPKSPKPESAANQNGSAMEEDEGDEEEDDPPLKKQKQIASLTSVAVKEELEAEQVLPLEAMVVEEAATTVTNATKKSKSKKKNNNVWVTKSTRKGKKKSKTNLPNSSSAEDKVLITPVPRFPDKGDDMPDLEVCLSKVYKAEKVEISEDRLTAGSSKGYRMVRATRGVVEGAWYFEIKVVSLGETGHTRLGWSTDKGDLQAPVGYDGNSFGFRDIDGCKIHKALREKYAEEGYKEGDVIGFYINLPDGESFAPKPPHYVFYKGQRYVCAPEVKEEPPKVVAGSEISFFKNGVCQGIAFKDIFGGRYYPAASMYTLPDQSNCVVKFNFGPEFEFFPEDFAGRATPRPVCEVPYHGYNGRQENNGSDDMKS</sequence>
<reference evidence="5 6" key="1">
    <citation type="submission" date="2024-04" db="EMBL/GenBank/DDBJ databases">
        <title>Genome assembly C_amara_ONT_v2.</title>
        <authorList>
            <person name="Yant L."/>
            <person name="Moore C."/>
            <person name="Slenker M."/>
        </authorList>
    </citation>
    <scope>NUCLEOTIDE SEQUENCE [LARGE SCALE GENOMIC DNA]</scope>
    <source>
        <tissue evidence="5">Leaf</tissue>
    </source>
</reference>
<dbReference type="SMART" id="SM00449">
    <property type="entry name" value="SPRY"/>
    <property type="match status" value="1"/>
</dbReference>
<feature type="compositionally biased region" description="Basic and acidic residues" evidence="3">
    <location>
        <begin position="9"/>
        <end position="21"/>
    </location>
</feature>
<feature type="region of interest" description="Disordered" evidence="3">
    <location>
        <begin position="1"/>
        <end position="133"/>
    </location>
</feature>
<dbReference type="PROSITE" id="PS50188">
    <property type="entry name" value="B302_SPRY"/>
    <property type="match status" value="1"/>
</dbReference>
<dbReference type="InterPro" id="IPR003877">
    <property type="entry name" value="SPRY_dom"/>
</dbReference>
<dbReference type="FunFam" id="2.60.120.920:FF:000043">
    <property type="entry name" value="Protein TRAUCO"/>
    <property type="match status" value="1"/>
</dbReference>
<proteinExistence type="predicted"/>
<dbReference type="InterPro" id="IPR001870">
    <property type="entry name" value="B30.2/SPRY"/>
</dbReference>
<feature type="compositionally biased region" description="Basic residues" evidence="3">
    <location>
        <begin position="187"/>
        <end position="196"/>
    </location>
</feature>
<keyword evidence="2" id="KW-0539">Nucleus</keyword>
<evidence type="ECO:0000256" key="2">
    <source>
        <dbReference type="ARBA" id="ARBA00023242"/>
    </source>
</evidence>
<evidence type="ECO:0000313" key="5">
    <source>
        <dbReference type="EMBL" id="KAL1220903.1"/>
    </source>
</evidence>
<dbReference type="GO" id="GO:0005634">
    <property type="term" value="C:nucleus"/>
    <property type="evidence" value="ECO:0007669"/>
    <property type="project" value="UniProtKB-SubCell"/>
</dbReference>
<dbReference type="EMBL" id="JBANAX010000141">
    <property type="protein sequence ID" value="KAL1220903.1"/>
    <property type="molecule type" value="Genomic_DNA"/>
</dbReference>
<feature type="region of interest" description="Disordered" evidence="3">
    <location>
        <begin position="165"/>
        <end position="206"/>
    </location>
</feature>
<dbReference type="AlphaFoldDB" id="A0ABD1BUL6"/>
<dbReference type="PANTHER" id="PTHR10598">
    <property type="entry name" value="SET1/ASH2 HISTONE METHYLTRANSFERASE COMPLEX SUBUNIT ASH2"/>
    <property type="match status" value="1"/>
</dbReference>